<dbReference type="PANTHER" id="PTHR35936">
    <property type="entry name" value="MEMBRANE-BOUND LYTIC MUREIN TRANSGLYCOSYLASE F"/>
    <property type="match status" value="1"/>
</dbReference>
<feature type="domain" description="Solute-binding protein family 3/N-terminal" evidence="3">
    <location>
        <begin position="63"/>
        <end position="283"/>
    </location>
</feature>
<feature type="chain" id="PRO_5013077003" evidence="2">
    <location>
        <begin position="40"/>
        <end position="292"/>
    </location>
</feature>
<dbReference type="AlphaFoldDB" id="A0A239LNE9"/>
<feature type="signal peptide" evidence="2">
    <location>
        <begin position="1"/>
        <end position="39"/>
    </location>
</feature>
<evidence type="ECO:0000313" key="5">
    <source>
        <dbReference type="Proteomes" id="UP000198284"/>
    </source>
</evidence>
<dbReference type="Proteomes" id="UP000198284">
    <property type="component" value="Unassembled WGS sequence"/>
</dbReference>
<reference evidence="4 5" key="1">
    <citation type="submission" date="2017-06" db="EMBL/GenBank/DDBJ databases">
        <authorList>
            <person name="Kim H.J."/>
            <person name="Triplett B.A."/>
        </authorList>
    </citation>
    <scope>NUCLEOTIDE SEQUENCE [LARGE SCALE GENOMIC DNA]</scope>
    <source>
        <strain evidence="4 5">U15</strain>
    </source>
</reference>
<dbReference type="SUPFAM" id="SSF53850">
    <property type="entry name" value="Periplasmic binding protein-like II"/>
    <property type="match status" value="1"/>
</dbReference>
<accession>A0A239LNE9</accession>
<dbReference type="InterPro" id="IPR001638">
    <property type="entry name" value="Solute-binding_3/MltF_N"/>
</dbReference>
<evidence type="ECO:0000256" key="1">
    <source>
        <dbReference type="ARBA" id="ARBA00022729"/>
    </source>
</evidence>
<dbReference type="CDD" id="cd13623">
    <property type="entry name" value="PBP2_AA_hypothetical"/>
    <property type="match status" value="1"/>
</dbReference>
<dbReference type="Gene3D" id="3.40.190.10">
    <property type="entry name" value="Periplasmic binding protein-like II"/>
    <property type="match status" value="2"/>
</dbReference>
<evidence type="ECO:0000313" key="4">
    <source>
        <dbReference type="EMBL" id="SNT31418.1"/>
    </source>
</evidence>
<dbReference type="Pfam" id="PF00497">
    <property type="entry name" value="SBP_bac_3"/>
    <property type="match status" value="1"/>
</dbReference>
<name>A0A239LNE9_9BURK</name>
<proteinExistence type="predicted"/>
<dbReference type="SMART" id="SM00062">
    <property type="entry name" value="PBPb"/>
    <property type="match status" value="1"/>
</dbReference>
<sequence>MRTMATSSLKSSRTGKGSRKAPWAALRAAAILCLATGLAACGSMAPGAKERTAAASELAPSGKLRAAINFGNPILATKDAATGEARGVSVDLARELGRRLGVPVELVTYNSAGKVVDGARTKEWDIGFVAIDPKRAQDMDYSAPYVIIEGAYLVPQASPIKVNADVDRKGNRIVVGAGSAYDLYLSREIKQAELVRAPTSPLVADMMVRESMEVAAGVKQQLEADAKRLPGLRLLDGRFMVINQAMATPKERPAGSRYLREFVEEMKRSGFVAEALARHRIEGAAVAPPEQR</sequence>
<keyword evidence="5" id="KW-1185">Reference proteome</keyword>
<evidence type="ECO:0000256" key="2">
    <source>
        <dbReference type="SAM" id="SignalP"/>
    </source>
</evidence>
<organism evidence="4 5">
    <name type="scientific">Noviherbaspirillum humi</name>
    <dbReference type="NCBI Taxonomy" id="1688639"/>
    <lineage>
        <taxon>Bacteria</taxon>
        <taxon>Pseudomonadati</taxon>
        <taxon>Pseudomonadota</taxon>
        <taxon>Betaproteobacteria</taxon>
        <taxon>Burkholderiales</taxon>
        <taxon>Oxalobacteraceae</taxon>
        <taxon>Noviherbaspirillum</taxon>
    </lineage>
</organism>
<dbReference type="PANTHER" id="PTHR35936:SF17">
    <property type="entry name" value="ARGININE-BINDING EXTRACELLULAR PROTEIN ARTP"/>
    <property type="match status" value="1"/>
</dbReference>
<protein>
    <submittedName>
        <fullName evidence="4">Amino acid ABC transporter substrate-binding protein, PAAT family</fullName>
    </submittedName>
</protein>
<keyword evidence="1 2" id="KW-0732">Signal</keyword>
<gene>
    <name evidence="4" type="ORF">SAMN06265795_12445</name>
</gene>
<dbReference type="EMBL" id="FZOT01000024">
    <property type="protein sequence ID" value="SNT31418.1"/>
    <property type="molecule type" value="Genomic_DNA"/>
</dbReference>
<evidence type="ECO:0000259" key="3">
    <source>
        <dbReference type="SMART" id="SM00062"/>
    </source>
</evidence>